<name>A0ABP0CAC0_9PEZI</name>
<keyword evidence="3" id="KW-1185">Reference proteome</keyword>
<organism evidence="2 3">
    <name type="scientific">Sporothrix eucalyptigena</name>
    <dbReference type="NCBI Taxonomy" id="1812306"/>
    <lineage>
        <taxon>Eukaryota</taxon>
        <taxon>Fungi</taxon>
        <taxon>Dikarya</taxon>
        <taxon>Ascomycota</taxon>
        <taxon>Pezizomycotina</taxon>
        <taxon>Sordariomycetes</taxon>
        <taxon>Sordariomycetidae</taxon>
        <taxon>Ophiostomatales</taxon>
        <taxon>Ophiostomataceae</taxon>
        <taxon>Sporothrix</taxon>
    </lineage>
</organism>
<dbReference type="Gene3D" id="3.60.21.10">
    <property type="match status" value="1"/>
</dbReference>
<dbReference type="PANTHER" id="PTHR12905">
    <property type="entry name" value="METALLOPHOSPHOESTERASE"/>
    <property type="match status" value="1"/>
</dbReference>
<feature type="domain" description="Calcineurin-like phosphoesterase" evidence="1">
    <location>
        <begin position="14"/>
        <end position="231"/>
    </location>
</feature>
<reference evidence="2 3" key="1">
    <citation type="submission" date="2024-01" db="EMBL/GenBank/DDBJ databases">
        <authorList>
            <person name="Allen C."/>
            <person name="Tagirdzhanova G."/>
        </authorList>
    </citation>
    <scope>NUCLEOTIDE SEQUENCE [LARGE SCALE GENOMIC DNA]</scope>
</reference>
<sequence length="330" mass="35226">MAAPPGLASTRRTRFVCISDTHNSTVKLPKGDVLVHAGDLTNQGTYAELARAVAWLEKADFECKIVIAGNHDITLDNAFYAQHGTSFHNQAPQSPGDCRALLESSPSITYLCHESATVRLKSKTGPHTEFTVFGSPFSPRNGTWAFSYGPSGNGSSASAPGTSLASDQTATVGERIWADIPPDADIVVTHTPPFLHCDWSAVHGRAMGCRGLRLALRRVQPLLAVCGHVHEGRGAQWVRWDATGDGASVECWDDPGRGTDNKRMSIVRVTSRPFNQVPGGPGAAAADHGDGRVTCIVNCAITATNYPHIGGKQLNKPIVVDMMLPVWDGP</sequence>
<evidence type="ECO:0000313" key="2">
    <source>
        <dbReference type="EMBL" id="CAK7228973.1"/>
    </source>
</evidence>
<gene>
    <name evidence="2" type="ORF">SEUCBS140593_007089</name>
</gene>
<protein>
    <recommendedName>
        <fullName evidence="1">Calcineurin-like phosphoesterase domain-containing protein</fullName>
    </recommendedName>
</protein>
<comment type="caution">
    <text evidence="2">The sequence shown here is derived from an EMBL/GenBank/DDBJ whole genome shotgun (WGS) entry which is preliminary data.</text>
</comment>
<dbReference type="Pfam" id="PF00149">
    <property type="entry name" value="Metallophos"/>
    <property type="match status" value="1"/>
</dbReference>
<dbReference type="SUPFAM" id="SSF56300">
    <property type="entry name" value="Metallo-dependent phosphatases"/>
    <property type="match status" value="1"/>
</dbReference>
<dbReference type="EMBL" id="CAWUHD010000083">
    <property type="protein sequence ID" value="CAK7228973.1"/>
    <property type="molecule type" value="Genomic_DNA"/>
</dbReference>
<proteinExistence type="predicted"/>
<dbReference type="InterPro" id="IPR029052">
    <property type="entry name" value="Metallo-depent_PP-like"/>
</dbReference>
<dbReference type="CDD" id="cd07379">
    <property type="entry name" value="MPP_239FB"/>
    <property type="match status" value="1"/>
</dbReference>
<dbReference type="InterPro" id="IPR051693">
    <property type="entry name" value="UPF0046_metallophosphoest"/>
</dbReference>
<evidence type="ECO:0000313" key="3">
    <source>
        <dbReference type="Proteomes" id="UP001642482"/>
    </source>
</evidence>
<dbReference type="InterPro" id="IPR004843">
    <property type="entry name" value="Calcineurin-like_PHP"/>
</dbReference>
<dbReference type="Proteomes" id="UP001642482">
    <property type="component" value="Unassembled WGS sequence"/>
</dbReference>
<evidence type="ECO:0000259" key="1">
    <source>
        <dbReference type="Pfam" id="PF00149"/>
    </source>
</evidence>
<dbReference type="PANTHER" id="PTHR12905:SF16">
    <property type="entry name" value="SER_THR PROTEIN PHOSPHATASE FAMILY PROTEIN (AFU_ORTHOLOGUE AFUA_1G06000)"/>
    <property type="match status" value="1"/>
</dbReference>
<accession>A0ABP0CAC0</accession>